<feature type="non-terminal residue" evidence="1">
    <location>
        <position position="1"/>
    </location>
</feature>
<name>A0ACA9REB7_9GLOM</name>
<dbReference type="Proteomes" id="UP000789920">
    <property type="component" value="Unassembled WGS sequence"/>
</dbReference>
<evidence type="ECO:0000313" key="2">
    <source>
        <dbReference type="Proteomes" id="UP000789920"/>
    </source>
</evidence>
<reference evidence="1" key="1">
    <citation type="submission" date="2021-06" db="EMBL/GenBank/DDBJ databases">
        <authorList>
            <person name="Kallberg Y."/>
            <person name="Tangrot J."/>
            <person name="Rosling A."/>
        </authorList>
    </citation>
    <scope>NUCLEOTIDE SEQUENCE</scope>
    <source>
        <strain evidence="1">MA461A</strain>
    </source>
</reference>
<proteinExistence type="predicted"/>
<comment type="caution">
    <text evidence="1">The sequence shown here is derived from an EMBL/GenBank/DDBJ whole genome shotgun (WGS) entry which is preliminary data.</text>
</comment>
<organism evidence="1 2">
    <name type="scientific">Racocetra persica</name>
    <dbReference type="NCBI Taxonomy" id="160502"/>
    <lineage>
        <taxon>Eukaryota</taxon>
        <taxon>Fungi</taxon>
        <taxon>Fungi incertae sedis</taxon>
        <taxon>Mucoromycota</taxon>
        <taxon>Glomeromycotina</taxon>
        <taxon>Glomeromycetes</taxon>
        <taxon>Diversisporales</taxon>
        <taxon>Gigasporaceae</taxon>
        <taxon>Racocetra</taxon>
    </lineage>
</organism>
<dbReference type="EMBL" id="CAJVQC010050448">
    <property type="protein sequence ID" value="CAG8789052.1"/>
    <property type="molecule type" value="Genomic_DNA"/>
</dbReference>
<sequence>SLRQTLQFFEQQNSNILRSTKTDVFFGSISQPAKAELSHRFSYMNFIDKDFYRFNDVIAIKNLHWNAFLAIKLKWQSTLTPFLLKHHGRRRLINFNENHDDRHLQNNDDSIELSPAFKEIRNWKVPHVKYFEVTSYPNWSIPHYDNWLEHNNHKKIAHTTFYKVLRVISSDEESPNELREIARRLLEKKYIWNGAFLPGSCALVDYAPRRDIPQVTELG</sequence>
<evidence type="ECO:0000313" key="1">
    <source>
        <dbReference type="EMBL" id="CAG8789052.1"/>
    </source>
</evidence>
<gene>
    <name evidence="1" type="ORF">RPERSI_LOCUS18823</name>
</gene>
<accession>A0ACA9REB7</accession>
<feature type="non-terminal residue" evidence="1">
    <location>
        <position position="219"/>
    </location>
</feature>
<protein>
    <submittedName>
        <fullName evidence="1">33005_t:CDS:1</fullName>
    </submittedName>
</protein>
<keyword evidence="2" id="KW-1185">Reference proteome</keyword>